<evidence type="ECO:0000313" key="2">
    <source>
        <dbReference type="EMBL" id="EEF32310.1"/>
    </source>
</evidence>
<dbReference type="InterPro" id="IPR036378">
    <property type="entry name" value="FAS1_dom_sf"/>
</dbReference>
<evidence type="ECO:0008006" key="4">
    <source>
        <dbReference type="Google" id="ProtNLM"/>
    </source>
</evidence>
<proteinExistence type="predicted"/>
<evidence type="ECO:0000313" key="3">
    <source>
        <dbReference type="Proteomes" id="UP000008311"/>
    </source>
</evidence>
<gene>
    <name evidence="2" type="ORF">RCOM_0009520</name>
</gene>
<reference evidence="3" key="1">
    <citation type="journal article" date="2010" name="Nat. Biotechnol.">
        <title>Draft genome sequence of the oilseed species Ricinus communis.</title>
        <authorList>
            <person name="Chan A.P."/>
            <person name="Crabtree J."/>
            <person name="Zhao Q."/>
            <person name="Lorenzi H."/>
            <person name="Orvis J."/>
            <person name="Puiu D."/>
            <person name="Melake-Berhan A."/>
            <person name="Jones K.M."/>
            <person name="Redman J."/>
            <person name="Chen G."/>
            <person name="Cahoon E.B."/>
            <person name="Gedil M."/>
            <person name="Stanke M."/>
            <person name="Haas B.J."/>
            <person name="Wortman J.R."/>
            <person name="Fraser-Liggett C.M."/>
            <person name="Ravel J."/>
            <person name="Rabinowicz P.D."/>
        </authorList>
    </citation>
    <scope>NUCLEOTIDE SEQUENCE [LARGE SCALE GENOMIC DNA]</scope>
    <source>
        <strain evidence="3">cv. Hale</strain>
    </source>
</reference>
<name>B9SVQ1_RICCO</name>
<keyword evidence="1" id="KW-0732">Signal</keyword>
<dbReference type="PANTHER" id="PTHR33985:SF15">
    <property type="entry name" value="FASCICLIN-LIKE ARABINOGALACTAN PROTEIN 19"/>
    <property type="match status" value="1"/>
</dbReference>
<feature type="signal peptide" evidence="1">
    <location>
        <begin position="1"/>
        <end position="23"/>
    </location>
</feature>
<sequence length="191" mass="21145">MAPIIHLMIITLSLLLSTVTTTATVTNQELEAALFTLRSQGYTLFPNAIATSDLRPLLLSLNSTFTLFSPPDPLLFSLDLSSPASHYVHSLLRHVSPLRLSMSQLRSIRGLPPYYLDTLVPRHRLSIDTSLVLGNGTVLETVLVDGVRSSPASSPSPRSDTWTKKRVWDYEGNLGKKIKIGHSKFTKFTRT</sequence>
<dbReference type="Proteomes" id="UP000008311">
    <property type="component" value="Unassembled WGS sequence"/>
</dbReference>
<organism evidence="2 3">
    <name type="scientific">Ricinus communis</name>
    <name type="common">Castor bean</name>
    <dbReference type="NCBI Taxonomy" id="3988"/>
    <lineage>
        <taxon>Eukaryota</taxon>
        <taxon>Viridiplantae</taxon>
        <taxon>Streptophyta</taxon>
        <taxon>Embryophyta</taxon>
        <taxon>Tracheophyta</taxon>
        <taxon>Spermatophyta</taxon>
        <taxon>Magnoliopsida</taxon>
        <taxon>eudicotyledons</taxon>
        <taxon>Gunneridae</taxon>
        <taxon>Pentapetalae</taxon>
        <taxon>rosids</taxon>
        <taxon>fabids</taxon>
        <taxon>Malpighiales</taxon>
        <taxon>Euphorbiaceae</taxon>
        <taxon>Acalyphoideae</taxon>
        <taxon>Acalypheae</taxon>
        <taxon>Ricinus</taxon>
    </lineage>
</organism>
<keyword evidence="3" id="KW-1185">Reference proteome</keyword>
<dbReference type="EMBL" id="EQ974173">
    <property type="protein sequence ID" value="EEF32310.1"/>
    <property type="molecule type" value="Genomic_DNA"/>
</dbReference>
<dbReference type="InParanoid" id="B9SVQ1"/>
<dbReference type="InterPro" id="IPR052806">
    <property type="entry name" value="Fasciclin-like_AGP"/>
</dbReference>
<evidence type="ECO:0000256" key="1">
    <source>
        <dbReference type="SAM" id="SignalP"/>
    </source>
</evidence>
<dbReference type="PANTHER" id="PTHR33985">
    <property type="entry name" value="OS02G0491300 PROTEIN-RELATED"/>
    <property type="match status" value="1"/>
</dbReference>
<dbReference type="SUPFAM" id="SSF82153">
    <property type="entry name" value="FAS1 domain"/>
    <property type="match status" value="1"/>
</dbReference>
<dbReference type="AlphaFoldDB" id="B9SVQ1"/>
<feature type="chain" id="PRO_5002891740" description="FAS1 domain-containing protein" evidence="1">
    <location>
        <begin position="24"/>
        <end position="191"/>
    </location>
</feature>
<dbReference type="STRING" id="3988.B9SVQ1"/>
<protein>
    <recommendedName>
        <fullName evidence="4">FAS1 domain-containing protein</fullName>
    </recommendedName>
</protein>
<accession>B9SVQ1</accession>